<evidence type="ECO:0000256" key="11">
    <source>
        <dbReference type="ARBA" id="ARBA00023180"/>
    </source>
</evidence>
<evidence type="ECO:0000256" key="10">
    <source>
        <dbReference type="ARBA" id="ARBA00023136"/>
    </source>
</evidence>
<dbReference type="InterPro" id="IPR017441">
    <property type="entry name" value="Protein_kinase_ATP_BS"/>
</dbReference>
<keyword evidence="4" id="KW-0812">Transmembrane</keyword>
<keyword evidence="3" id="KW-0808">Transferase</keyword>
<keyword evidence="8 12" id="KW-0067">ATP-binding</keyword>
<keyword evidence="6 12" id="KW-0547">Nucleotide-binding</keyword>
<keyword evidence="10" id="KW-0472">Membrane</keyword>
<feature type="binding site" evidence="12">
    <location>
        <position position="136"/>
    </location>
    <ligand>
        <name>ATP</name>
        <dbReference type="ChEBI" id="CHEBI:30616"/>
    </ligand>
</feature>
<name>A0AAD7P5P5_QUISA</name>
<evidence type="ECO:0000256" key="3">
    <source>
        <dbReference type="ARBA" id="ARBA00022679"/>
    </source>
</evidence>
<evidence type="ECO:0000256" key="4">
    <source>
        <dbReference type="ARBA" id="ARBA00022692"/>
    </source>
</evidence>
<dbReference type="SUPFAM" id="SSF56112">
    <property type="entry name" value="Protein kinase-like (PK-like)"/>
    <property type="match status" value="1"/>
</dbReference>
<dbReference type="InterPro" id="IPR045874">
    <property type="entry name" value="LRK10/LRL21-25-like"/>
</dbReference>
<proteinExistence type="inferred from homology"/>
<keyword evidence="7 15" id="KW-0418">Kinase</keyword>
<dbReference type="Gene3D" id="3.30.200.20">
    <property type="entry name" value="Phosphorylase Kinase, domain 1"/>
    <property type="match status" value="1"/>
</dbReference>
<comment type="similarity">
    <text evidence="13">Belongs to the protein kinase superfamily.</text>
</comment>
<organism evidence="15 16">
    <name type="scientific">Quillaja saponaria</name>
    <name type="common">Soap bark tree</name>
    <dbReference type="NCBI Taxonomy" id="32244"/>
    <lineage>
        <taxon>Eukaryota</taxon>
        <taxon>Viridiplantae</taxon>
        <taxon>Streptophyta</taxon>
        <taxon>Embryophyta</taxon>
        <taxon>Tracheophyta</taxon>
        <taxon>Spermatophyta</taxon>
        <taxon>Magnoliopsida</taxon>
        <taxon>eudicotyledons</taxon>
        <taxon>Gunneridae</taxon>
        <taxon>Pentapetalae</taxon>
        <taxon>rosids</taxon>
        <taxon>fabids</taxon>
        <taxon>Fabales</taxon>
        <taxon>Quillajaceae</taxon>
        <taxon>Quillaja</taxon>
    </lineage>
</organism>
<comment type="caution">
    <text evidence="15">The sequence shown here is derived from an EMBL/GenBank/DDBJ whole genome shotgun (WGS) entry which is preliminary data.</text>
</comment>
<dbReference type="GO" id="GO:0005524">
    <property type="term" value="F:ATP binding"/>
    <property type="evidence" value="ECO:0007669"/>
    <property type="project" value="UniProtKB-UniRule"/>
</dbReference>
<dbReference type="PROSITE" id="PS00107">
    <property type="entry name" value="PROTEIN_KINASE_ATP"/>
    <property type="match status" value="1"/>
</dbReference>
<reference evidence="15" key="1">
    <citation type="journal article" date="2023" name="Science">
        <title>Elucidation of the pathway for biosynthesis of saponin adjuvants from the soapbark tree.</title>
        <authorList>
            <person name="Reed J."/>
            <person name="Orme A."/>
            <person name="El-Demerdash A."/>
            <person name="Owen C."/>
            <person name="Martin L.B.B."/>
            <person name="Misra R.C."/>
            <person name="Kikuchi S."/>
            <person name="Rejzek M."/>
            <person name="Martin A.C."/>
            <person name="Harkess A."/>
            <person name="Leebens-Mack J."/>
            <person name="Louveau T."/>
            <person name="Stephenson M.J."/>
            <person name="Osbourn A."/>
        </authorList>
    </citation>
    <scope>NUCLEOTIDE SEQUENCE</scope>
    <source>
        <strain evidence="15">S10</strain>
    </source>
</reference>
<dbReference type="InterPro" id="IPR000719">
    <property type="entry name" value="Prot_kinase_dom"/>
</dbReference>
<evidence type="ECO:0000259" key="14">
    <source>
        <dbReference type="PROSITE" id="PS50011"/>
    </source>
</evidence>
<dbReference type="Proteomes" id="UP001163823">
    <property type="component" value="Chromosome 14"/>
</dbReference>
<dbReference type="InterPro" id="IPR008271">
    <property type="entry name" value="Ser/Thr_kinase_AS"/>
</dbReference>
<dbReference type="GO" id="GO:0016020">
    <property type="term" value="C:membrane"/>
    <property type="evidence" value="ECO:0007669"/>
    <property type="project" value="UniProtKB-SubCell"/>
</dbReference>
<keyword evidence="5" id="KW-0732">Signal</keyword>
<sequence>MWNLVKEFRLSQRIFQWSYRWTIHKRIWCNWTIALYKRCRAVYRMLRCTIILSNQISTWNVILIPLLIYKWRRRHLSVYEIIENFLQDNNNNLTPIRYSYIEIKTMTGGFKDKLGEGGFGCVYKGKLRSGPCVAVKMLSKSKTNRQDFISEVATIGRIHHVNVVQLVGFCVEGAKRALVYEFLPNGSLDKYIFSREGTIPLSCKKIYEISLEVAHGIKYLHQGCGMQILHFDIKPHNILLDENFTSKVSHFGLAKLYPADDSIVSVTAARETLGYMAPELFYKNIGGVSYKADVYSYGMLLLEMASRRKNFVVTTGCTTQEFSQMYFPIWVHGHITEGKDIETEEATDEENNITKKMIIIALWCIQLKPDDRPSMNKVVDMLEGEFESLEMPPKPFLYPQETPSVDNGLSYDQTCDYTESTSFFGSTINEHTAMNSV</sequence>
<dbReference type="PROSITE" id="PS00108">
    <property type="entry name" value="PROTEIN_KINASE_ST"/>
    <property type="match status" value="1"/>
</dbReference>
<evidence type="ECO:0000256" key="1">
    <source>
        <dbReference type="ARBA" id="ARBA00004479"/>
    </source>
</evidence>
<dbReference type="Gene3D" id="1.10.510.10">
    <property type="entry name" value="Transferase(Phosphotransferase) domain 1"/>
    <property type="match status" value="1"/>
</dbReference>
<feature type="domain" description="Protein kinase" evidence="14">
    <location>
        <begin position="108"/>
        <end position="397"/>
    </location>
</feature>
<evidence type="ECO:0000256" key="6">
    <source>
        <dbReference type="ARBA" id="ARBA00022741"/>
    </source>
</evidence>
<dbReference type="PANTHER" id="PTHR27009">
    <property type="entry name" value="RUST RESISTANCE KINASE LR10-RELATED"/>
    <property type="match status" value="1"/>
</dbReference>
<dbReference type="Pfam" id="PF00069">
    <property type="entry name" value="Pkinase"/>
    <property type="match status" value="1"/>
</dbReference>
<dbReference type="InterPro" id="IPR011009">
    <property type="entry name" value="Kinase-like_dom_sf"/>
</dbReference>
<evidence type="ECO:0000256" key="8">
    <source>
        <dbReference type="ARBA" id="ARBA00022840"/>
    </source>
</evidence>
<accession>A0AAD7P5P5</accession>
<keyword evidence="16" id="KW-1185">Reference proteome</keyword>
<evidence type="ECO:0000256" key="7">
    <source>
        <dbReference type="ARBA" id="ARBA00022777"/>
    </source>
</evidence>
<evidence type="ECO:0000256" key="13">
    <source>
        <dbReference type="RuleBase" id="RU000304"/>
    </source>
</evidence>
<evidence type="ECO:0000256" key="5">
    <source>
        <dbReference type="ARBA" id="ARBA00022729"/>
    </source>
</evidence>
<dbReference type="FunFam" id="1.10.510.10:FF:000590">
    <property type="entry name" value="PR5-like receptor kinase"/>
    <property type="match status" value="1"/>
</dbReference>
<keyword evidence="2 13" id="KW-0723">Serine/threonine-protein kinase</keyword>
<evidence type="ECO:0000256" key="2">
    <source>
        <dbReference type="ARBA" id="ARBA00022527"/>
    </source>
</evidence>
<comment type="subcellular location">
    <subcellularLocation>
        <location evidence="1">Membrane</location>
        <topology evidence="1">Single-pass type I membrane protein</topology>
    </subcellularLocation>
</comment>
<dbReference type="EMBL" id="JARAOO010000014">
    <property type="protein sequence ID" value="KAJ7942810.1"/>
    <property type="molecule type" value="Genomic_DNA"/>
</dbReference>
<dbReference type="SMART" id="SM00220">
    <property type="entry name" value="S_TKc"/>
    <property type="match status" value="1"/>
</dbReference>
<gene>
    <name evidence="15" type="ORF">O6P43_032432</name>
</gene>
<dbReference type="AlphaFoldDB" id="A0AAD7P5P5"/>
<evidence type="ECO:0000256" key="9">
    <source>
        <dbReference type="ARBA" id="ARBA00022989"/>
    </source>
</evidence>
<keyword evidence="9" id="KW-1133">Transmembrane helix</keyword>
<evidence type="ECO:0000313" key="15">
    <source>
        <dbReference type="EMBL" id="KAJ7942810.1"/>
    </source>
</evidence>
<evidence type="ECO:0000313" key="16">
    <source>
        <dbReference type="Proteomes" id="UP001163823"/>
    </source>
</evidence>
<keyword evidence="11" id="KW-0325">Glycoprotein</keyword>
<dbReference type="GO" id="GO:0004674">
    <property type="term" value="F:protein serine/threonine kinase activity"/>
    <property type="evidence" value="ECO:0007669"/>
    <property type="project" value="UniProtKB-KW"/>
</dbReference>
<dbReference type="FunFam" id="3.30.200.20:FF:000178">
    <property type="entry name" value="serine/threonine-protein kinase PBS1-like"/>
    <property type="match status" value="1"/>
</dbReference>
<evidence type="ECO:0000256" key="12">
    <source>
        <dbReference type="PROSITE-ProRule" id="PRU10141"/>
    </source>
</evidence>
<dbReference type="PROSITE" id="PS50011">
    <property type="entry name" value="PROTEIN_KINASE_DOM"/>
    <property type="match status" value="1"/>
</dbReference>
<dbReference type="KEGG" id="qsa:O6P43_032432"/>
<protein>
    <submittedName>
        <fullName evidence="15">Kinase</fullName>
    </submittedName>
</protein>